<evidence type="ECO:0008006" key="3">
    <source>
        <dbReference type="Google" id="ProtNLM"/>
    </source>
</evidence>
<dbReference type="InterPro" id="IPR023203">
    <property type="entry name" value="TTHA0068_sf"/>
</dbReference>
<gene>
    <name evidence="1" type="ORF">CRV04_03345</name>
</gene>
<dbReference type="Gene3D" id="1.10.3450.10">
    <property type="entry name" value="TTHA0068-like"/>
    <property type="match status" value="1"/>
</dbReference>
<protein>
    <recommendedName>
        <fullName evidence="3">DUF309 domain-containing protein</fullName>
    </recommendedName>
</protein>
<dbReference type="SUPFAM" id="SSF140663">
    <property type="entry name" value="TTHA0068-like"/>
    <property type="match status" value="1"/>
</dbReference>
<dbReference type="AlphaFoldDB" id="A0A4Q0XRL7"/>
<comment type="caution">
    <text evidence="1">The sequence shown here is derived from an EMBL/GenBank/DDBJ whole genome shotgun (WGS) entry which is preliminary data.</text>
</comment>
<evidence type="ECO:0000313" key="1">
    <source>
        <dbReference type="EMBL" id="RXJ60060.1"/>
    </source>
</evidence>
<name>A0A4Q0XRL7_9BACT</name>
<dbReference type="EMBL" id="PDKN01000002">
    <property type="protein sequence ID" value="RXJ60060.1"/>
    <property type="molecule type" value="Genomic_DNA"/>
</dbReference>
<dbReference type="OrthoDB" id="5343951at2"/>
<evidence type="ECO:0000313" key="2">
    <source>
        <dbReference type="Proteomes" id="UP000290657"/>
    </source>
</evidence>
<dbReference type="Proteomes" id="UP000290657">
    <property type="component" value="Unassembled WGS sequence"/>
</dbReference>
<keyword evidence="2" id="KW-1185">Reference proteome</keyword>
<organism evidence="1 2">
    <name type="scientific">Candidatus Marinarcus aquaticus</name>
    <dbReference type="NCBI Taxonomy" id="2044504"/>
    <lineage>
        <taxon>Bacteria</taxon>
        <taxon>Pseudomonadati</taxon>
        <taxon>Campylobacterota</taxon>
        <taxon>Epsilonproteobacteria</taxon>
        <taxon>Campylobacterales</taxon>
        <taxon>Arcobacteraceae</taxon>
        <taxon>Candidatus Marinarcus</taxon>
    </lineage>
</organism>
<dbReference type="Pfam" id="PF03745">
    <property type="entry name" value="DUF309"/>
    <property type="match status" value="1"/>
</dbReference>
<sequence>MSDIERFIQAVQNEEFAPAHEMLEHDWLEYKKTYRANDDQTAYKKAKALQGLINGTTALALYKKGKIQSYEKVWSTFLKYEHYLNEITLPQHNYFLQAQKLLHIKNKNITS</sequence>
<dbReference type="RefSeq" id="WP_128995378.1">
    <property type="nucleotide sequence ID" value="NZ_PDKN01000002.1"/>
</dbReference>
<accession>A0A4Q0XRL7</accession>
<reference evidence="1 2" key="1">
    <citation type="submission" date="2017-10" db="EMBL/GenBank/DDBJ databases">
        <title>Genomics of the genus Arcobacter.</title>
        <authorList>
            <person name="Perez-Cataluna A."/>
            <person name="Figueras M.J."/>
        </authorList>
    </citation>
    <scope>NUCLEOTIDE SEQUENCE [LARGE SCALE GENOMIC DNA]</scope>
    <source>
        <strain evidence="1 2">CECT 8987</strain>
    </source>
</reference>
<dbReference type="InterPro" id="IPR005500">
    <property type="entry name" value="DUF309"/>
</dbReference>
<proteinExistence type="predicted"/>